<dbReference type="InterPro" id="IPR018202">
    <property type="entry name" value="Ser_caboxypep_ser_AS"/>
</dbReference>
<dbReference type="InterPro" id="IPR029058">
    <property type="entry name" value="AB_hydrolase_fold"/>
</dbReference>
<accession>A0A8T3BM58</accession>
<dbReference type="EMBL" id="JAGYWB010000007">
    <property type="protein sequence ID" value="KAI0515559.1"/>
    <property type="molecule type" value="Genomic_DNA"/>
</dbReference>
<keyword evidence="2" id="KW-0645">Protease</keyword>
<dbReference type="Gene3D" id="3.40.50.1820">
    <property type="entry name" value="alpha/beta hydrolase"/>
    <property type="match status" value="1"/>
</dbReference>
<gene>
    <name evidence="4" type="ORF">KFK09_008224</name>
</gene>
<feature type="chain" id="PRO_5035734914" description="Carboxypeptidase" evidence="3">
    <location>
        <begin position="38"/>
        <end position="464"/>
    </location>
</feature>
<dbReference type="AlphaFoldDB" id="A0A8T3BM58"/>
<protein>
    <recommendedName>
        <fullName evidence="2">Carboxypeptidase</fullName>
        <ecNumber evidence="2">3.4.16.-</ecNumber>
    </recommendedName>
</protein>
<evidence type="ECO:0000256" key="3">
    <source>
        <dbReference type="SAM" id="SignalP"/>
    </source>
</evidence>
<dbReference type="GO" id="GO:0006508">
    <property type="term" value="P:proteolysis"/>
    <property type="evidence" value="ECO:0007669"/>
    <property type="project" value="UniProtKB-KW"/>
</dbReference>
<dbReference type="SMR" id="A0A8T3BM58"/>
<reference evidence="4" key="1">
    <citation type="journal article" date="2022" name="Front. Genet.">
        <title>Chromosome-Scale Assembly of the Dendrobium nobile Genome Provides Insights Into the Molecular Mechanism of the Biosynthesis of the Medicinal Active Ingredient of Dendrobium.</title>
        <authorList>
            <person name="Xu Q."/>
            <person name="Niu S.-C."/>
            <person name="Li K.-L."/>
            <person name="Zheng P.-J."/>
            <person name="Zhang X.-J."/>
            <person name="Jia Y."/>
            <person name="Liu Y."/>
            <person name="Niu Y.-X."/>
            <person name="Yu L.-H."/>
            <person name="Chen D.-F."/>
            <person name="Zhang G.-Q."/>
        </authorList>
    </citation>
    <scope>NUCLEOTIDE SEQUENCE</scope>
    <source>
        <tissue evidence="4">Leaf</tissue>
    </source>
</reference>
<evidence type="ECO:0000256" key="2">
    <source>
        <dbReference type="RuleBase" id="RU361156"/>
    </source>
</evidence>
<dbReference type="OrthoDB" id="443318at2759"/>
<dbReference type="PROSITE" id="PS00131">
    <property type="entry name" value="CARBOXYPEPT_SER_SER"/>
    <property type="match status" value="1"/>
</dbReference>
<keyword evidence="2" id="KW-0121">Carboxypeptidase</keyword>
<name>A0A8T3BM58_DENNO</name>
<organism evidence="4 5">
    <name type="scientific">Dendrobium nobile</name>
    <name type="common">Orchid</name>
    <dbReference type="NCBI Taxonomy" id="94219"/>
    <lineage>
        <taxon>Eukaryota</taxon>
        <taxon>Viridiplantae</taxon>
        <taxon>Streptophyta</taxon>
        <taxon>Embryophyta</taxon>
        <taxon>Tracheophyta</taxon>
        <taxon>Spermatophyta</taxon>
        <taxon>Magnoliopsida</taxon>
        <taxon>Liliopsida</taxon>
        <taxon>Asparagales</taxon>
        <taxon>Orchidaceae</taxon>
        <taxon>Epidendroideae</taxon>
        <taxon>Malaxideae</taxon>
        <taxon>Dendrobiinae</taxon>
        <taxon>Dendrobium</taxon>
    </lineage>
</organism>
<evidence type="ECO:0000313" key="5">
    <source>
        <dbReference type="Proteomes" id="UP000829196"/>
    </source>
</evidence>
<dbReference type="Pfam" id="PF00450">
    <property type="entry name" value="Peptidase_S10"/>
    <property type="match status" value="1"/>
</dbReference>
<evidence type="ECO:0000256" key="1">
    <source>
        <dbReference type="ARBA" id="ARBA00009431"/>
    </source>
</evidence>
<proteinExistence type="inferred from homology"/>
<sequence length="464" mass="50611">MRKSTVKATLKTMSSSSSLLTILGLLLLSTSPSPAISDLPPLYPKAALPTESGYLPINSSSSSSSSDALFFAFYEAQKPLSPLASTPLLVWLQGGPGCSSMVGNLFELGPWLISDDLLLRPNPFSWNRRFALLFIDSPLGTGFSSASSPVSIPGEQPTVAAHLFSALQSFLSSHPLSFRSRPLFLTGESYAGKYVPAAAYHILRQNPIFPPPLRINLAGVAIGNGLTHPTAQIGTHASAAYFAGLINDRQRAKLEDLQNEAIALARAGKWLEAADARTLALDWLQNTTGLATLYDLTKKKPYATAKLTVFLNREEVKEALGVKKETTWVECSKVVSNVMKKDIMKSVKFMVEEVVKNSRVLLYQGIFDLRVGVASAEAWMKEMNWEGIGSFLDAERRVWRVEGEVAGYLQKWGNLTHVVVSGAGHLAPADQGRSTQAMIEGWVLKSGDFGEEEEEKDFSLRRSE</sequence>
<dbReference type="PANTHER" id="PTHR11802:SF454">
    <property type="entry name" value="SERINE CARBOXYPEPTIDASE-LIKE 50"/>
    <property type="match status" value="1"/>
</dbReference>
<dbReference type="GO" id="GO:0004185">
    <property type="term" value="F:serine-type carboxypeptidase activity"/>
    <property type="evidence" value="ECO:0007669"/>
    <property type="project" value="UniProtKB-UniRule"/>
</dbReference>
<feature type="signal peptide" evidence="3">
    <location>
        <begin position="1"/>
        <end position="37"/>
    </location>
</feature>
<dbReference type="PANTHER" id="PTHR11802">
    <property type="entry name" value="SERINE PROTEASE FAMILY S10 SERINE CARBOXYPEPTIDASE"/>
    <property type="match status" value="1"/>
</dbReference>
<dbReference type="PRINTS" id="PR00724">
    <property type="entry name" value="CRBOXYPTASEC"/>
</dbReference>
<comment type="similarity">
    <text evidence="1 2">Belongs to the peptidase S10 family.</text>
</comment>
<dbReference type="EC" id="3.4.16.-" evidence="2"/>
<dbReference type="FunFam" id="3.40.50.1820:FF:000163">
    <property type="entry name" value="Carboxypeptidase"/>
    <property type="match status" value="1"/>
</dbReference>
<dbReference type="InterPro" id="IPR001563">
    <property type="entry name" value="Peptidase_S10"/>
</dbReference>
<keyword evidence="3" id="KW-0732">Signal</keyword>
<dbReference type="SUPFAM" id="SSF53474">
    <property type="entry name" value="alpha/beta-Hydrolases"/>
    <property type="match status" value="1"/>
</dbReference>
<dbReference type="Proteomes" id="UP000829196">
    <property type="component" value="Unassembled WGS sequence"/>
</dbReference>
<evidence type="ECO:0000313" key="4">
    <source>
        <dbReference type="EMBL" id="KAI0515559.1"/>
    </source>
</evidence>
<comment type="caution">
    <text evidence="4">The sequence shown here is derived from an EMBL/GenBank/DDBJ whole genome shotgun (WGS) entry which is preliminary data.</text>
</comment>
<keyword evidence="2" id="KW-0378">Hydrolase</keyword>
<keyword evidence="5" id="KW-1185">Reference proteome</keyword>